<evidence type="ECO:0000313" key="1">
    <source>
        <dbReference type="EMBL" id="KAF7812930.1"/>
    </source>
</evidence>
<reference evidence="1" key="1">
    <citation type="submission" date="2020-09" db="EMBL/GenBank/DDBJ databases">
        <title>Genome-Enabled Discovery of Anthraquinone Biosynthesis in Senna tora.</title>
        <authorList>
            <person name="Kang S.-H."/>
            <person name="Pandey R.P."/>
            <person name="Lee C.-M."/>
            <person name="Sim J.-S."/>
            <person name="Jeong J.-T."/>
            <person name="Choi B.-S."/>
            <person name="Jung M."/>
            <person name="Ginzburg D."/>
            <person name="Zhao K."/>
            <person name="Won S.Y."/>
            <person name="Oh T.-J."/>
            <person name="Yu Y."/>
            <person name="Kim N.-H."/>
            <person name="Lee O.R."/>
            <person name="Lee T.-H."/>
            <person name="Bashyal P."/>
            <person name="Kim T.-S."/>
            <person name="Lee W.-H."/>
            <person name="Kawkins C."/>
            <person name="Kim C.-K."/>
            <person name="Kim J.S."/>
            <person name="Ahn B.O."/>
            <person name="Rhee S.Y."/>
            <person name="Sohng J.K."/>
        </authorList>
    </citation>
    <scope>NUCLEOTIDE SEQUENCE</scope>
    <source>
        <tissue evidence="1">Leaf</tissue>
    </source>
</reference>
<gene>
    <name evidence="1" type="ORF">G2W53_033906</name>
</gene>
<accession>A0A834W7E3</accession>
<evidence type="ECO:0000313" key="2">
    <source>
        <dbReference type="Proteomes" id="UP000634136"/>
    </source>
</evidence>
<dbReference type="AlphaFoldDB" id="A0A834W7E3"/>
<name>A0A834W7E3_9FABA</name>
<keyword evidence="2" id="KW-1185">Reference proteome</keyword>
<organism evidence="1 2">
    <name type="scientific">Senna tora</name>
    <dbReference type="NCBI Taxonomy" id="362788"/>
    <lineage>
        <taxon>Eukaryota</taxon>
        <taxon>Viridiplantae</taxon>
        <taxon>Streptophyta</taxon>
        <taxon>Embryophyta</taxon>
        <taxon>Tracheophyta</taxon>
        <taxon>Spermatophyta</taxon>
        <taxon>Magnoliopsida</taxon>
        <taxon>eudicotyledons</taxon>
        <taxon>Gunneridae</taxon>
        <taxon>Pentapetalae</taxon>
        <taxon>rosids</taxon>
        <taxon>fabids</taxon>
        <taxon>Fabales</taxon>
        <taxon>Fabaceae</taxon>
        <taxon>Caesalpinioideae</taxon>
        <taxon>Cassia clade</taxon>
        <taxon>Senna</taxon>
    </lineage>
</organism>
<dbReference type="EMBL" id="JAAIUW010000010">
    <property type="protein sequence ID" value="KAF7812930.1"/>
    <property type="molecule type" value="Genomic_DNA"/>
</dbReference>
<sequence length="47" mass="5663">MAEDKIDKRRKKTKLRVQFLNEKLGIWFELLMGWVWGVGCCRKSHVK</sequence>
<proteinExistence type="predicted"/>
<dbReference type="Proteomes" id="UP000634136">
    <property type="component" value="Unassembled WGS sequence"/>
</dbReference>
<comment type="caution">
    <text evidence="1">The sequence shown here is derived from an EMBL/GenBank/DDBJ whole genome shotgun (WGS) entry which is preliminary data.</text>
</comment>
<protein>
    <submittedName>
        <fullName evidence="1">Uncharacterized protein</fullName>
    </submittedName>
</protein>